<protein>
    <submittedName>
        <fullName evidence="5">RNA polymerase sigma-70 factor (ECF subfamily)</fullName>
    </submittedName>
</protein>
<organism evidence="5 6">
    <name type="scientific">Prosthecobacter vanneervenii</name>
    <dbReference type="NCBI Taxonomy" id="48466"/>
    <lineage>
        <taxon>Bacteria</taxon>
        <taxon>Pseudomonadati</taxon>
        <taxon>Verrucomicrobiota</taxon>
        <taxon>Verrucomicrobiia</taxon>
        <taxon>Verrucomicrobiales</taxon>
        <taxon>Verrucomicrobiaceae</taxon>
        <taxon>Prosthecobacter</taxon>
    </lineage>
</organism>
<dbReference type="PANTHER" id="PTHR43133:SF51">
    <property type="entry name" value="RNA POLYMERASE SIGMA FACTOR"/>
    <property type="match status" value="1"/>
</dbReference>
<dbReference type="PANTHER" id="PTHR43133">
    <property type="entry name" value="RNA POLYMERASE ECF-TYPE SIGMA FACTO"/>
    <property type="match status" value="1"/>
</dbReference>
<evidence type="ECO:0000313" key="6">
    <source>
        <dbReference type="Proteomes" id="UP000590740"/>
    </source>
</evidence>
<dbReference type="Gene3D" id="1.10.10.10">
    <property type="entry name" value="Winged helix-like DNA-binding domain superfamily/Winged helix DNA-binding domain"/>
    <property type="match status" value="1"/>
</dbReference>
<dbReference type="EMBL" id="JACHIG010000002">
    <property type="protein sequence ID" value="MBB5031619.1"/>
    <property type="molecule type" value="Genomic_DNA"/>
</dbReference>
<feature type="domain" description="RNA polymerase sigma-70 region 2" evidence="4">
    <location>
        <begin position="15"/>
        <end position="82"/>
    </location>
</feature>
<dbReference type="InterPro" id="IPR007627">
    <property type="entry name" value="RNA_pol_sigma70_r2"/>
</dbReference>
<sequence>MTPPPDDRHSQFLRLYVAHEEALLGFVRTLVPSRDDAREVMQEVAVVLWQRFEELHDASGFRPWAFGVAKFKALAWIRDRRRDRLVFDEDVLALLAEEVTEQADAYEQERRALEHCVGKLEPAQRKLLDAAYAPGARIDALAAQAGRSPMSFYKALHRIRLALMNCTQRVLAEEQWS</sequence>
<gene>
    <name evidence="5" type="ORF">HNQ65_001187</name>
</gene>
<evidence type="ECO:0000313" key="5">
    <source>
        <dbReference type="EMBL" id="MBB5031619.1"/>
    </source>
</evidence>
<dbReference type="InterPro" id="IPR036388">
    <property type="entry name" value="WH-like_DNA-bd_sf"/>
</dbReference>
<keyword evidence="6" id="KW-1185">Reference proteome</keyword>
<keyword evidence="3" id="KW-0804">Transcription</keyword>
<evidence type="ECO:0000256" key="2">
    <source>
        <dbReference type="ARBA" id="ARBA00023082"/>
    </source>
</evidence>
<dbReference type="Proteomes" id="UP000590740">
    <property type="component" value="Unassembled WGS sequence"/>
</dbReference>
<proteinExistence type="predicted"/>
<comment type="caution">
    <text evidence="5">The sequence shown here is derived from an EMBL/GenBank/DDBJ whole genome shotgun (WGS) entry which is preliminary data.</text>
</comment>
<dbReference type="SUPFAM" id="SSF88946">
    <property type="entry name" value="Sigma2 domain of RNA polymerase sigma factors"/>
    <property type="match status" value="1"/>
</dbReference>
<dbReference type="InterPro" id="IPR014331">
    <property type="entry name" value="RNA_pol_sigma70_ECF_RHOBA"/>
</dbReference>
<keyword evidence="1" id="KW-0805">Transcription regulation</keyword>
<dbReference type="InterPro" id="IPR014284">
    <property type="entry name" value="RNA_pol_sigma-70_dom"/>
</dbReference>
<dbReference type="NCBIfam" id="TIGR02989">
    <property type="entry name" value="Sig-70_gvs1"/>
    <property type="match status" value="1"/>
</dbReference>
<dbReference type="GO" id="GO:0006352">
    <property type="term" value="P:DNA-templated transcription initiation"/>
    <property type="evidence" value="ECO:0007669"/>
    <property type="project" value="InterPro"/>
</dbReference>
<dbReference type="InterPro" id="IPR039425">
    <property type="entry name" value="RNA_pol_sigma-70-like"/>
</dbReference>
<dbReference type="AlphaFoldDB" id="A0A7W7Y8N5"/>
<evidence type="ECO:0000259" key="4">
    <source>
        <dbReference type="Pfam" id="PF04542"/>
    </source>
</evidence>
<dbReference type="RefSeq" id="WP_184338558.1">
    <property type="nucleotide sequence ID" value="NZ_JACHIG010000002.1"/>
</dbReference>
<evidence type="ECO:0000256" key="1">
    <source>
        <dbReference type="ARBA" id="ARBA00023015"/>
    </source>
</evidence>
<dbReference type="GO" id="GO:0016987">
    <property type="term" value="F:sigma factor activity"/>
    <property type="evidence" value="ECO:0007669"/>
    <property type="project" value="UniProtKB-KW"/>
</dbReference>
<keyword evidence="2" id="KW-0731">Sigma factor</keyword>
<dbReference type="Gene3D" id="1.10.1740.10">
    <property type="match status" value="1"/>
</dbReference>
<accession>A0A7W7Y8N5</accession>
<reference evidence="5 6" key="1">
    <citation type="submission" date="2020-08" db="EMBL/GenBank/DDBJ databases">
        <title>Genomic Encyclopedia of Type Strains, Phase IV (KMG-IV): sequencing the most valuable type-strain genomes for metagenomic binning, comparative biology and taxonomic classification.</title>
        <authorList>
            <person name="Goeker M."/>
        </authorList>
    </citation>
    <scope>NUCLEOTIDE SEQUENCE [LARGE SCALE GENOMIC DNA]</scope>
    <source>
        <strain evidence="5 6">DSM 12252</strain>
    </source>
</reference>
<dbReference type="InterPro" id="IPR013325">
    <property type="entry name" value="RNA_pol_sigma_r2"/>
</dbReference>
<dbReference type="NCBIfam" id="TIGR02937">
    <property type="entry name" value="sigma70-ECF"/>
    <property type="match status" value="1"/>
</dbReference>
<evidence type="ECO:0000256" key="3">
    <source>
        <dbReference type="ARBA" id="ARBA00023163"/>
    </source>
</evidence>
<dbReference type="Pfam" id="PF04542">
    <property type="entry name" value="Sigma70_r2"/>
    <property type="match status" value="1"/>
</dbReference>
<name>A0A7W7Y8N5_9BACT</name>